<dbReference type="SUPFAM" id="SSF53335">
    <property type="entry name" value="S-adenosyl-L-methionine-dependent methyltransferases"/>
    <property type="match status" value="1"/>
</dbReference>
<gene>
    <name evidence="3" type="ORF">IQ241_22070</name>
</gene>
<keyword evidence="3" id="KW-0489">Methyltransferase</keyword>
<feature type="domain" description="Methyltransferase type 11" evidence="1">
    <location>
        <begin position="164"/>
        <end position="221"/>
    </location>
</feature>
<accession>A0A8J7DDJ3</accession>
<name>A0A8J7DDJ3_9CYAN</name>
<dbReference type="GO" id="GO:0032259">
    <property type="term" value="P:methylation"/>
    <property type="evidence" value="ECO:0007669"/>
    <property type="project" value="UniProtKB-KW"/>
</dbReference>
<dbReference type="InterPro" id="IPR013216">
    <property type="entry name" value="Methyltransf_11"/>
</dbReference>
<keyword evidence="4" id="KW-1185">Reference proteome</keyword>
<dbReference type="EMBL" id="JADEXG010000074">
    <property type="protein sequence ID" value="MBE9079942.1"/>
    <property type="molecule type" value="Genomic_DNA"/>
</dbReference>
<evidence type="ECO:0000259" key="2">
    <source>
        <dbReference type="Pfam" id="PF13946"/>
    </source>
</evidence>
<dbReference type="Pfam" id="PF08241">
    <property type="entry name" value="Methyltransf_11"/>
    <property type="match status" value="1"/>
</dbReference>
<dbReference type="InterPro" id="IPR025282">
    <property type="entry name" value="DUF4214"/>
</dbReference>
<organism evidence="3 4">
    <name type="scientific">Vasconcelosia minhoensis LEGE 07310</name>
    <dbReference type="NCBI Taxonomy" id="915328"/>
    <lineage>
        <taxon>Bacteria</taxon>
        <taxon>Bacillati</taxon>
        <taxon>Cyanobacteriota</taxon>
        <taxon>Cyanophyceae</taxon>
        <taxon>Nodosilineales</taxon>
        <taxon>Cymatolegaceae</taxon>
        <taxon>Vasconcelosia</taxon>
        <taxon>Vasconcelosia minhoensis</taxon>
    </lineage>
</organism>
<evidence type="ECO:0000313" key="4">
    <source>
        <dbReference type="Proteomes" id="UP000636505"/>
    </source>
</evidence>
<evidence type="ECO:0000313" key="3">
    <source>
        <dbReference type="EMBL" id="MBE9079942.1"/>
    </source>
</evidence>
<reference evidence="3" key="1">
    <citation type="submission" date="2020-10" db="EMBL/GenBank/DDBJ databases">
        <authorList>
            <person name="Castelo-Branco R."/>
            <person name="Eusebio N."/>
            <person name="Adriana R."/>
            <person name="Vieira A."/>
            <person name="Brugerolle De Fraissinette N."/>
            <person name="Rezende De Castro R."/>
            <person name="Schneider M.P."/>
            <person name="Vasconcelos V."/>
            <person name="Leao P.N."/>
        </authorList>
    </citation>
    <scope>NUCLEOTIDE SEQUENCE</scope>
    <source>
        <strain evidence="3">LEGE 07310</strain>
    </source>
</reference>
<dbReference type="Proteomes" id="UP000636505">
    <property type="component" value="Unassembled WGS sequence"/>
</dbReference>
<sequence length="309" mass="35188">MAKKISSLYSSFSKIINKLKYKLETQPLRQLDDAEYINYSYQIILRRKPDIEGQNHFSEKLKLGEISREGFLDVLVNSAEFQRLLLNELGQSIHQSRIQWVKTLPQAKHIVDLGGSSKGNSRGALIAMGYPYSFEKLTIIDLPLEQRDPLYSQGYEQYNLVETEQGSVQYVYTSMSDLSCIPDNSIDLVNSGQSIEHIYEQEAEAVFSECMRVLKPGGYLCVDTPNGKATRLQQDAFIDPDHKIEYTHQQLYSKLKASGFANIQPFGFNYLPNSFAVGQFDTNEATKNVGIYSDAEHCYILAYRCQKPK</sequence>
<evidence type="ECO:0000259" key="1">
    <source>
        <dbReference type="Pfam" id="PF08241"/>
    </source>
</evidence>
<dbReference type="InterPro" id="IPR029063">
    <property type="entry name" value="SAM-dependent_MTases_sf"/>
</dbReference>
<comment type="caution">
    <text evidence="3">The sequence shown here is derived from an EMBL/GenBank/DDBJ whole genome shotgun (WGS) entry which is preliminary data.</text>
</comment>
<dbReference type="Pfam" id="PF13946">
    <property type="entry name" value="DUF4214"/>
    <property type="match status" value="1"/>
</dbReference>
<proteinExistence type="predicted"/>
<dbReference type="Gene3D" id="3.40.50.150">
    <property type="entry name" value="Vaccinia Virus protein VP39"/>
    <property type="match status" value="1"/>
</dbReference>
<protein>
    <submittedName>
        <fullName evidence="3">Methyltransferase domain-containing protein</fullName>
    </submittedName>
</protein>
<dbReference type="GO" id="GO:0008757">
    <property type="term" value="F:S-adenosylmethionine-dependent methyltransferase activity"/>
    <property type="evidence" value="ECO:0007669"/>
    <property type="project" value="InterPro"/>
</dbReference>
<feature type="domain" description="DUF4214" evidence="2">
    <location>
        <begin position="31"/>
        <end position="84"/>
    </location>
</feature>
<dbReference type="RefSeq" id="WP_193911403.1">
    <property type="nucleotide sequence ID" value="NZ_JADEXG010000074.1"/>
</dbReference>
<dbReference type="CDD" id="cd02440">
    <property type="entry name" value="AdoMet_MTases"/>
    <property type="match status" value="1"/>
</dbReference>
<dbReference type="AlphaFoldDB" id="A0A8J7DDJ3"/>
<keyword evidence="3" id="KW-0808">Transferase</keyword>